<accession>A0A1I5WBF8</accession>
<dbReference type="Gene3D" id="3.40.50.300">
    <property type="entry name" value="P-loop containing nucleotide triphosphate hydrolases"/>
    <property type="match status" value="1"/>
</dbReference>
<dbReference type="SMART" id="SM00382">
    <property type="entry name" value="AAA"/>
    <property type="match status" value="1"/>
</dbReference>
<dbReference type="NCBIfam" id="NF041000">
    <property type="entry name" value="ATPase_ComGA"/>
    <property type="match status" value="1"/>
</dbReference>
<gene>
    <name evidence="5" type="ORF">SAMN02745910_00484</name>
</gene>
<dbReference type="PANTHER" id="PTHR30258:SF2">
    <property type="entry name" value="COMG OPERON PROTEIN 1"/>
    <property type="match status" value="1"/>
</dbReference>
<comment type="similarity">
    <text evidence="1">Belongs to the GSP E family.</text>
</comment>
<dbReference type="SUPFAM" id="SSF52540">
    <property type="entry name" value="P-loop containing nucleoside triphosphate hydrolases"/>
    <property type="match status" value="1"/>
</dbReference>
<dbReference type="InterPro" id="IPR003593">
    <property type="entry name" value="AAA+_ATPase"/>
</dbReference>
<feature type="domain" description="Bacterial type II secretion system protein E" evidence="4">
    <location>
        <begin position="205"/>
        <end position="219"/>
    </location>
</feature>
<dbReference type="InterPro" id="IPR027417">
    <property type="entry name" value="P-loop_NTPase"/>
</dbReference>
<evidence type="ECO:0000313" key="5">
    <source>
        <dbReference type="EMBL" id="SFQ17058.1"/>
    </source>
</evidence>
<dbReference type="InterPro" id="IPR047667">
    <property type="entry name" value="ATPase_ComGA"/>
</dbReference>
<dbReference type="EMBL" id="FOXX01000001">
    <property type="protein sequence ID" value="SFQ17058.1"/>
    <property type="molecule type" value="Genomic_DNA"/>
</dbReference>
<keyword evidence="3" id="KW-0067">ATP-binding</keyword>
<evidence type="ECO:0000313" key="6">
    <source>
        <dbReference type="Proteomes" id="UP000182762"/>
    </source>
</evidence>
<dbReference type="PROSITE" id="PS00662">
    <property type="entry name" value="T2SP_E"/>
    <property type="match status" value="1"/>
</dbReference>
<keyword evidence="2" id="KW-0547">Nucleotide-binding</keyword>
<dbReference type="Gene3D" id="3.30.450.90">
    <property type="match status" value="1"/>
</dbReference>
<name>A0A1I5WBF8_9BACI</name>
<evidence type="ECO:0000259" key="4">
    <source>
        <dbReference type="PROSITE" id="PS00662"/>
    </source>
</evidence>
<dbReference type="CDD" id="cd01129">
    <property type="entry name" value="PulE-GspE-like"/>
    <property type="match status" value="1"/>
</dbReference>
<dbReference type="InterPro" id="IPR001482">
    <property type="entry name" value="T2SS/T4SS_dom"/>
</dbReference>
<reference evidence="5 6" key="1">
    <citation type="submission" date="2016-10" db="EMBL/GenBank/DDBJ databases">
        <authorList>
            <person name="Varghese N."/>
            <person name="Submissions S."/>
        </authorList>
    </citation>
    <scope>NUCLEOTIDE SEQUENCE [LARGE SCALE GENOMIC DNA]</scope>
    <source>
        <strain evidence="5 6">DSM 13796</strain>
    </source>
</reference>
<proteinExistence type="inferred from homology"/>
<evidence type="ECO:0000256" key="1">
    <source>
        <dbReference type="ARBA" id="ARBA00006611"/>
    </source>
</evidence>
<dbReference type="Pfam" id="PF00437">
    <property type="entry name" value="T2SSE"/>
    <property type="match status" value="1"/>
</dbReference>
<dbReference type="Proteomes" id="UP000182762">
    <property type="component" value="Unassembled WGS sequence"/>
</dbReference>
<dbReference type="GeneID" id="93709255"/>
<keyword evidence="6" id="KW-1185">Reference proteome</keyword>
<evidence type="ECO:0000256" key="3">
    <source>
        <dbReference type="ARBA" id="ARBA00022840"/>
    </source>
</evidence>
<dbReference type="PANTHER" id="PTHR30258">
    <property type="entry name" value="TYPE II SECRETION SYSTEM PROTEIN GSPE-RELATED"/>
    <property type="match status" value="1"/>
</dbReference>
<protein>
    <submittedName>
        <fullName evidence="5">Competence-related pilin export protein ComGA (TC 3.A.14.1.1)</fullName>
    </submittedName>
</protein>
<organism evidence="5 6">
    <name type="scientific">Priestia endophytica DSM 13796</name>
    <dbReference type="NCBI Taxonomy" id="1121089"/>
    <lineage>
        <taxon>Bacteria</taxon>
        <taxon>Bacillati</taxon>
        <taxon>Bacillota</taxon>
        <taxon>Bacilli</taxon>
        <taxon>Bacillales</taxon>
        <taxon>Bacillaceae</taxon>
        <taxon>Priestia</taxon>
    </lineage>
</organism>
<sequence>MLSSIEKLAESLVEKACLHRVSDIHLIPRELDALIQLRLDQELFQHAILKRDIFQRLLAHFKFLGGMDIGEKRKPQSGSLMMQIGNQRVYLRLSTLPTVFDESLVIRVLPQDNMTSIHFLSLFPHSTRKLLALLQHSHGLLIFTGPTGSGKTTTLYTLLQQAKSLINRNIITLEDPVEKQYDGVLQVQVNERAGITYEKGLRAILRHDPDIIMVGEIRDDETAKIAVRAALTGHLVLTTMHTRDTKGAIYRLLEFGVPYQEIYQTLIGVVAQRLVQIRCPYCKEKCVPLCKIMRKQRQAGIYEFLYGKVLKEVLQEANGKQKVYSYPKLKDMVWRGVAFGYLYPSVLESWKAYD</sequence>
<comment type="caution">
    <text evidence="5">The sequence shown here is derived from an EMBL/GenBank/DDBJ whole genome shotgun (WGS) entry which is preliminary data.</text>
</comment>
<dbReference type="RefSeq" id="WP_061801977.1">
    <property type="nucleotide sequence ID" value="NZ_FOXX01000001.1"/>
</dbReference>
<evidence type="ECO:0000256" key="2">
    <source>
        <dbReference type="ARBA" id="ARBA00022741"/>
    </source>
</evidence>